<sequence>MRKDKNNILSLLKIKPSARSVDYVKNKKQFQLHTLLTEQRHPKTWNLSFAIKDSVEEGLKQILSVDEDISKKFQQIIKNIKNTLSLSQAADAVVNAMKERRKIFIYGCGSTGRLAKQMESALWRPFWRKIKKSRLWEKLKSSLPEDIEDLLIGEMTGGDRAFISALEGFEDLQLVGKLQLRDREVEKGDVVFCITE</sequence>
<dbReference type="InterPro" id="IPR040190">
    <property type="entry name" value="MURQ/GCKR"/>
</dbReference>
<feature type="non-terminal residue" evidence="2">
    <location>
        <position position="196"/>
    </location>
</feature>
<dbReference type="PANTHER" id="PTHR10088:SF4">
    <property type="entry name" value="GLUCOKINASE REGULATORY PROTEIN"/>
    <property type="match status" value="1"/>
</dbReference>
<evidence type="ECO:0008006" key="3">
    <source>
        <dbReference type="Google" id="ProtNLM"/>
    </source>
</evidence>
<dbReference type="GO" id="GO:0004857">
    <property type="term" value="F:enzyme inhibitor activity"/>
    <property type="evidence" value="ECO:0007669"/>
    <property type="project" value="TreeGrafter"/>
</dbReference>
<dbReference type="GO" id="GO:0005829">
    <property type="term" value="C:cytosol"/>
    <property type="evidence" value="ECO:0007669"/>
    <property type="project" value="TreeGrafter"/>
</dbReference>
<dbReference type="GO" id="GO:0019899">
    <property type="term" value="F:enzyme binding"/>
    <property type="evidence" value="ECO:0007669"/>
    <property type="project" value="TreeGrafter"/>
</dbReference>
<dbReference type="Gene3D" id="3.40.50.10490">
    <property type="entry name" value="Glucose-6-phosphate isomerase like protein, domain 1"/>
    <property type="match status" value="1"/>
</dbReference>
<dbReference type="GO" id="GO:0030246">
    <property type="term" value="F:carbohydrate binding"/>
    <property type="evidence" value="ECO:0007669"/>
    <property type="project" value="TreeGrafter"/>
</dbReference>
<dbReference type="GO" id="GO:0070095">
    <property type="term" value="F:fructose-6-phosphate binding"/>
    <property type="evidence" value="ECO:0007669"/>
    <property type="project" value="TreeGrafter"/>
</dbReference>
<dbReference type="GO" id="GO:0009750">
    <property type="term" value="P:response to fructose"/>
    <property type="evidence" value="ECO:0007669"/>
    <property type="project" value="TreeGrafter"/>
</dbReference>
<organism evidence="2">
    <name type="scientific">marine sediment metagenome</name>
    <dbReference type="NCBI Taxonomy" id="412755"/>
    <lineage>
        <taxon>unclassified sequences</taxon>
        <taxon>metagenomes</taxon>
        <taxon>ecological metagenomes</taxon>
    </lineage>
</organism>
<evidence type="ECO:0000256" key="1">
    <source>
        <dbReference type="ARBA" id="ARBA00023277"/>
    </source>
</evidence>
<dbReference type="PANTHER" id="PTHR10088">
    <property type="entry name" value="GLUCOKINASE REGULATORY PROTEIN"/>
    <property type="match status" value="1"/>
</dbReference>
<name>X1JMQ0_9ZZZZ</name>
<dbReference type="GO" id="GO:0005654">
    <property type="term" value="C:nucleoplasm"/>
    <property type="evidence" value="ECO:0007669"/>
    <property type="project" value="TreeGrafter"/>
</dbReference>
<protein>
    <recommendedName>
        <fullName evidence="3">SIS domain-containing protein</fullName>
    </recommendedName>
</protein>
<reference evidence="2" key="1">
    <citation type="journal article" date="2014" name="Front. Microbiol.">
        <title>High frequency of phylogenetically diverse reductive dehalogenase-homologous genes in deep subseafloor sedimentary metagenomes.</title>
        <authorList>
            <person name="Kawai M."/>
            <person name="Futagami T."/>
            <person name="Toyoda A."/>
            <person name="Takaki Y."/>
            <person name="Nishi S."/>
            <person name="Hori S."/>
            <person name="Arai W."/>
            <person name="Tsubouchi T."/>
            <person name="Morono Y."/>
            <person name="Uchiyama I."/>
            <person name="Ito T."/>
            <person name="Fujiyama A."/>
            <person name="Inagaki F."/>
            <person name="Takami H."/>
        </authorList>
    </citation>
    <scope>NUCLEOTIDE SEQUENCE</scope>
    <source>
        <strain evidence="2">Expedition CK06-06</strain>
    </source>
</reference>
<proteinExistence type="predicted"/>
<gene>
    <name evidence="2" type="ORF">S03H2_59085</name>
</gene>
<dbReference type="GO" id="GO:1901135">
    <property type="term" value="P:carbohydrate derivative metabolic process"/>
    <property type="evidence" value="ECO:0007669"/>
    <property type="project" value="InterPro"/>
</dbReference>
<dbReference type="EMBL" id="BARU01037977">
    <property type="protein sequence ID" value="GAH79534.1"/>
    <property type="molecule type" value="Genomic_DNA"/>
</dbReference>
<keyword evidence="1" id="KW-0119">Carbohydrate metabolism</keyword>
<evidence type="ECO:0000313" key="2">
    <source>
        <dbReference type="EMBL" id="GAH79534.1"/>
    </source>
</evidence>
<accession>X1JMQ0</accession>
<dbReference type="GO" id="GO:0042593">
    <property type="term" value="P:glucose homeostasis"/>
    <property type="evidence" value="ECO:0007669"/>
    <property type="project" value="TreeGrafter"/>
</dbReference>
<dbReference type="AlphaFoldDB" id="X1JMQ0"/>
<comment type="caution">
    <text evidence="2">The sequence shown here is derived from an EMBL/GenBank/DDBJ whole genome shotgun (WGS) entry which is preliminary data.</text>
</comment>
<dbReference type="SUPFAM" id="SSF53697">
    <property type="entry name" value="SIS domain"/>
    <property type="match status" value="1"/>
</dbReference>
<dbReference type="InterPro" id="IPR046348">
    <property type="entry name" value="SIS_dom_sf"/>
</dbReference>